<name>A0A4Z1NKT4_9PEZI</name>
<feature type="compositionally biased region" description="Polar residues" evidence="1">
    <location>
        <begin position="354"/>
        <end position="367"/>
    </location>
</feature>
<evidence type="ECO:0000313" key="3">
    <source>
        <dbReference type="Proteomes" id="UP000298493"/>
    </source>
</evidence>
<gene>
    <name evidence="2" type="ORF">E6O75_ATG09491</name>
</gene>
<protein>
    <submittedName>
        <fullName evidence="2">Uncharacterized protein</fullName>
    </submittedName>
</protein>
<feature type="region of interest" description="Disordered" evidence="1">
    <location>
        <begin position="398"/>
        <end position="434"/>
    </location>
</feature>
<feature type="compositionally biased region" description="Low complexity" evidence="1">
    <location>
        <begin position="156"/>
        <end position="172"/>
    </location>
</feature>
<organism evidence="2 3">
    <name type="scientific">Venturia nashicola</name>
    <dbReference type="NCBI Taxonomy" id="86259"/>
    <lineage>
        <taxon>Eukaryota</taxon>
        <taxon>Fungi</taxon>
        <taxon>Dikarya</taxon>
        <taxon>Ascomycota</taxon>
        <taxon>Pezizomycotina</taxon>
        <taxon>Dothideomycetes</taxon>
        <taxon>Pleosporomycetidae</taxon>
        <taxon>Venturiales</taxon>
        <taxon>Venturiaceae</taxon>
        <taxon>Venturia</taxon>
    </lineage>
</organism>
<dbReference type="AlphaFoldDB" id="A0A4Z1NKT4"/>
<sequence>MVNILPFFAREKEFDKREKKVSFLKDSQPTNDSDRPKRRKSLLGPKDKLKSNNKNPRSAKPFRPPKHKASLITMQVKPRSNQIKSAAVAAESQKSRFETATEILAQEILAQDALVEQSETEFWREQMIEARQRFYGVKGGRPRYGWESPNKPKPPNKASNTTSNNKSKSKTSPYRLKTQSKLANLRGLVRSQNLGANPARLAENSPTQSTREVWNTLYSKNQEIHSLRLSHQEMLEELRAHQVGLRHHKRALDEAKWESEECYQTLSLLNQLAGEGKHFDEKVWVERIQLRNRIRQLEKETQELRVKWEQCRQMLDSVDAIWFKEWEEKEVLRQRLKGAKAENERLNVQLKNVCRQQPESANGSRKSSPGRGEAEGPRVPPRISSLHWQNLARSASARREQFEREERSKTKFVSEPSESLELPQAQSEEDRLSPQPGQVWWTQLYGWPCYARVLTV</sequence>
<accession>A0A4Z1NKT4</accession>
<evidence type="ECO:0000313" key="2">
    <source>
        <dbReference type="EMBL" id="TID14412.1"/>
    </source>
</evidence>
<keyword evidence="3" id="KW-1185">Reference proteome</keyword>
<feature type="region of interest" description="Disordered" evidence="1">
    <location>
        <begin position="352"/>
        <end position="384"/>
    </location>
</feature>
<evidence type="ECO:0000256" key="1">
    <source>
        <dbReference type="SAM" id="MobiDB-lite"/>
    </source>
</evidence>
<proteinExistence type="predicted"/>
<feature type="compositionally biased region" description="Basic and acidic residues" evidence="1">
    <location>
        <begin position="398"/>
        <end position="409"/>
    </location>
</feature>
<dbReference type="EMBL" id="SNSC02000023">
    <property type="protein sequence ID" value="TID14412.1"/>
    <property type="molecule type" value="Genomic_DNA"/>
</dbReference>
<feature type="region of interest" description="Disordered" evidence="1">
    <location>
        <begin position="139"/>
        <end position="177"/>
    </location>
</feature>
<feature type="region of interest" description="Disordered" evidence="1">
    <location>
        <begin position="18"/>
        <end position="69"/>
    </location>
</feature>
<reference evidence="2 3" key="1">
    <citation type="submission" date="2019-04" db="EMBL/GenBank/DDBJ databases">
        <title>High contiguity whole genome sequence and gene annotation resource for two Venturia nashicola isolates.</title>
        <authorList>
            <person name="Prokchorchik M."/>
            <person name="Won K."/>
            <person name="Lee Y."/>
            <person name="Choi E.D."/>
            <person name="Segonzac C."/>
            <person name="Sohn K.H."/>
        </authorList>
    </citation>
    <scope>NUCLEOTIDE SEQUENCE [LARGE SCALE GENOMIC DNA]</scope>
    <source>
        <strain evidence="2 3">PRI2</strain>
    </source>
</reference>
<dbReference type="Proteomes" id="UP000298493">
    <property type="component" value="Unassembled WGS sequence"/>
</dbReference>
<comment type="caution">
    <text evidence="2">The sequence shown here is derived from an EMBL/GenBank/DDBJ whole genome shotgun (WGS) entry which is preliminary data.</text>
</comment>